<feature type="transmembrane region" description="Helical" evidence="4">
    <location>
        <begin position="154"/>
        <end position="175"/>
    </location>
</feature>
<dbReference type="InterPro" id="IPR000160">
    <property type="entry name" value="GGDEF_dom"/>
</dbReference>
<reference evidence="6 7" key="1">
    <citation type="submission" date="2019-04" db="EMBL/GenBank/DDBJ databases">
        <title>Taxonomy of novel Haliea sp. from mangrove soil of West Coast of India.</title>
        <authorList>
            <person name="Verma A."/>
            <person name="Kumar P."/>
            <person name="Krishnamurthi S."/>
        </authorList>
    </citation>
    <scope>NUCLEOTIDE SEQUENCE [LARGE SCALE GENOMIC DNA]</scope>
    <source>
        <strain evidence="6 7">SAOS-164</strain>
    </source>
</reference>
<dbReference type="InterPro" id="IPR029787">
    <property type="entry name" value="Nucleotide_cyclase"/>
</dbReference>
<comment type="caution">
    <text evidence="6">The sequence shown here is derived from an EMBL/GenBank/DDBJ whole genome shotgun (WGS) entry which is preliminary data.</text>
</comment>
<feature type="transmembrane region" description="Helical" evidence="4">
    <location>
        <begin position="41"/>
        <end position="60"/>
    </location>
</feature>
<evidence type="ECO:0000313" key="6">
    <source>
        <dbReference type="EMBL" id="TGD71921.1"/>
    </source>
</evidence>
<comment type="catalytic activity">
    <reaction evidence="3">
        <text>2 GTP = 3',3'-c-di-GMP + 2 diphosphate</text>
        <dbReference type="Rhea" id="RHEA:24898"/>
        <dbReference type="ChEBI" id="CHEBI:33019"/>
        <dbReference type="ChEBI" id="CHEBI:37565"/>
        <dbReference type="ChEBI" id="CHEBI:58805"/>
        <dbReference type="EC" id="2.7.7.65"/>
    </reaction>
</comment>
<dbReference type="NCBIfam" id="TIGR00254">
    <property type="entry name" value="GGDEF"/>
    <property type="match status" value="1"/>
</dbReference>
<protein>
    <recommendedName>
        <fullName evidence="2">diguanylate cyclase</fullName>
        <ecNumber evidence="2">2.7.7.65</ecNumber>
    </recommendedName>
</protein>
<dbReference type="GO" id="GO:0052621">
    <property type="term" value="F:diguanylate cyclase activity"/>
    <property type="evidence" value="ECO:0007669"/>
    <property type="project" value="UniProtKB-EC"/>
</dbReference>
<evidence type="ECO:0000256" key="2">
    <source>
        <dbReference type="ARBA" id="ARBA00012528"/>
    </source>
</evidence>
<dbReference type="Pfam" id="PF00990">
    <property type="entry name" value="GGDEF"/>
    <property type="match status" value="1"/>
</dbReference>
<feature type="domain" description="GGDEF" evidence="5">
    <location>
        <begin position="247"/>
        <end position="379"/>
    </location>
</feature>
<keyword evidence="7" id="KW-1185">Reference proteome</keyword>
<sequence>MQDFFPEHWSTLYVGLIFTITLAQMLVVYDLSAASTPPAGLGMFTVYAMATLLGWILFALQQGTDTPVGMAVPAAASMIDGYLLFLAATQRAGLHSGRFILGGLCLVGCLSIFFVKGDDKLFALQISITALCFGCSGVIFAYRGLRERNVGDAIMFLATMLMLIGTPIALYLQFVRGDQELALLMAFGSHSWAYVMVVIGFLASVLVEYQQHLSHLATVDPLTQLLNRRGLEASLRVSLARAQRLDLYTAAVAIDIDHFKQVNDSFGHDTGDNVIRLVASIVSSCCRGSDVVARTGGEEFLLVMPDTNLEVARKVAERLRESIAEHPLSVDQQRIPITVSLGVAAARGDVQLEQLLQESDRAMYLAKRNGRNRVAWVDNKPVHLSAGSA</sequence>
<name>A0A4Z0LXB3_9GAMM</name>
<gene>
    <name evidence="6" type="ORF">E4634_17585</name>
</gene>
<dbReference type="EC" id="2.7.7.65" evidence="2"/>
<dbReference type="InterPro" id="IPR050469">
    <property type="entry name" value="Diguanylate_Cyclase"/>
</dbReference>
<proteinExistence type="predicted"/>
<feature type="transmembrane region" description="Helical" evidence="4">
    <location>
        <begin position="12"/>
        <end position="29"/>
    </location>
</feature>
<dbReference type="Proteomes" id="UP000298050">
    <property type="component" value="Unassembled WGS sequence"/>
</dbReference>
<dbReference type="PROSITE" id="PS50887">
    <property type="entry name" value="GGDEF"/>
    <property type="match status" value="1"/>
</dbReference>
<evidence type="ECO:0000256" key="4">
    <source>
        <dbReference type="SAM" id="Phobius"/>
    </source>
</evidence>
<evidence type="ECO:0000313" key="7">
    <source>
        <dbReference type="Proteomes" id="UP000298050"/>
    </source>
</evidence>
<dbReference type="FunFam" id="3.30.70.270:FF:000001">
    <property type="entry name" value="Diguanylate cyclase domain protein"/>
    <property type="match status" value="1"/>
</dbReference>
<dbReference type="SMART" id="SM00267">
    <property type="entry name" value="GGDEF"/>
    <property type="match status" value="1"/>
</dbReference>
<feature type="transmembrane region" description="Helical" evidence="4">
    <location>
        <begin position="66"/>
        <end position="87"/>
    </location>
</feature>
<dbReference type="RefSeq" id="WP_135445965.1">
    <property type="nucleotide sequence ID" value="NZ_SRLE01000012.1"/>
</dbReference>
<feature type="transmembrane region" description="Helical" evidence="4">
    <location>
        <begin position="99"/>
        <end position="115"/>
    </location>
</feature>
<dbReference type="Gene3D" id="3.30.70.270">
    <property type="match status" value="1"/>
</dbReference>
<comment type="cofactor">
    <cofactor evidence="1">
        <name>Mg(2+)</name>
        <dbReference type="ChEBI" id="CHEBI:18420"/>
    </cofactor>
</comment>
<feature type="transmembrane region" description="Helical" evidence="4">
    <location>
        <begin position="181"/>
        <end position="207"/>
    </location>
</feature>
<accession>A0A4Z0LXB3</accession>
<dbReference type="PANTHER" id="PTHR45138:SF9">
    <property type="entry name" value="DIGUANYLATE CYCLASE DGCM-RELATED"/>
    <property type="match status" value="1"/>
</dbReference>
<evidence type="ECO:0000259" key="5">
    <source>
        <dbReference type="PROSITE" id="PS50887"/>
    </source>
</evidence>
<evidence type="ECO:0000256" key="1">
    <source>
        <dbReference type="ARBA" id="ARBA00001946"/>
    </source>
</evidence>
<keyword evidence="4" id="KW-0812">Transmembrane</keyword>
<feature type="transmembrane region" description="Helical" evidence="4">
    <location>
        <begin position="121"/>
        <end position="142"/>
    </location>
</feature>
<evidence type="ECO:0000256" key="3">
    <source>
        <dbReference type="ARBA" id="ARBA00034247"/>
    </source>
</evidence>
<keyword evidence="4" id="KW-1133">Transmembrane helix</keyword>
<dbReference type="SUPFAM" id="SSF55073">
    <property type="entry name" value="Nucleotide cyclase"/>
    <property type="match status" value="1"/>
</dbReference>
<organism evidence="6 7">
    <name type="scientific">Mangrovimicrobium sediminis</name>
    <dbReference type="NCBI Taxonomy" id="2562682"/>
    <lineage>
        <taxon>Bacteria</taxon>
        <taxon>Pseudomonadati</taxon>
        <taxon>Pseudomonadota</taxon>
        <taxon>Gammaproteobacteria</taxon>
        <taxon>Cellvibrionales</taxon>
        <taxon>Halieaceae</taxon>
        <taxon>Mangrovimicrobium</taxon>
    </lineage>
</organism>
<dbReference type="CDD" id="cd01949">
    <property type="entry name" value="GGDEF"/>
    <property type="match status" value="1"/>
</dbReference>
<dbReference type="EMBL" id="SRLE01000012">
    <property type="protein sequence ID" value="TGD71921.1"/>
    <property type="molecule type" value="Genomic_DNA"/>
</dbReference>
<keyword evidence="4" id="KW-0472">Membrane</keyword>
<dbReference type="AlphaFoldDB" id="A0A4Z0LXB3"/>
<dbReference type="OrthoDB" id="9812260at2"/>
<dbReference type="PANTHER" id="PTHR45138">
    <property type="entry name" value="REGULATORY COMPONENTS OF SENSORY TRANSDUCTION SYSTEM"/>
    <property type="match status" value="1"/>
</dbReference>
<dbReference type="InterPro" id="IPR043128">
    <property type="entry name" value="Rev_trsase/Diguanyl_cyclase"/>
</dbReference>